<evidence type="ECO:0000256" key="3">
    <source>
        <dbReference type="ARBA" id="ARBA00016923"/>
    </source>
</evidence>
<dbReference type="InterPro" id="IPR018027">
    <property type="entry name" value="Asn/Gln_amidotransferase"/>
</dbReference>
<evidence type="ECO:0000256" key="2">
    <source>
        <dbReference type="ARBA" id="ARBA00011123"/>
    </source>
</evidence>
<organism evidence="13 14">
    <name type="scientific">Francisella persica ATCC VR-331</name>
    <dbReference type="NCBI Taxonomy" id="1086726"/>
    <lineage>
        <taxon>Bacteria</taxon>
        <taxon>Pseudomonadati</taxon>
        <taxon>Pseudomonadota</taxon>
        <taxon>Gammaproteobacteria</taxon>
        <taxon>Thiotrichales</taxon>
        <taxon>Francisellaceae</taxon>
        <taxon>Francisella</taxon>
    </lineage>
</organism>
<keyword evidence="5 11" id="KW-0547">Nucleotide-binding</keyword>
<comment type="catalytic activity">
    <reaction evidence="10 11">
        <text>L-glutamyl-tRNA(Gln) + L-glutamine + ATP + H2O = L-glutaminyl-tRNA(Gln) + L-glutamate + ADP + phosphate + H(+)</text>
        <dbReference type="Rhea" id="RHEA:17521"/>
        <dbReference type="Rhea" id="RHEA-COMP:9681"/>
        <dbReference type="Rhea" id="RHEA-COMP:9684"/>
        <dbReference type="ChEBI" id="CHEBI:15377"/>
        <dbReference type="ChEBI" id="CHEBI:15378"/>
        <dbReference type="ChEBI" id="CHEBI:29985"/>
        <dbReference type="ChEBI" id="CHEBI:30616"/>
        <dbReference type="ChEBI" id="CHEBI:43474"/>
        <dbReference type="ChEBI" id="CHEBI:58359"/>
        <dbReference type="ChEBI" id="CHEBI:78520"/>
        <dbReference type="ChEBI" id="CHEBI:78521"/>
        <dbReference type="ChEBI" id="CHEBI:456216"/>
    </reaction>
</comment>
<gene>
    <name evidence="11 13" type="primary">gatB</name>
    <name evidence="13" type="ORF">ACH24_06470</name>
</gene>
<dbReference type="PANTHER" id="PTHR11659:SF0">
    <property type="entry name" value="GLUTAMYL-TRNA(GLN) AMIDOTRANSFERASE SUBUNIT B, MITOCHONDRIAL"/>
    <property type="match status" value="1"/>
</dbReference>
<dbReference type="PROSITE" id="PS01234">
    <property type="entry name" value="GATB"/>
    <property type="match status" value="1"/>
</dbReference>
<evidence type="ECO:0000256" key="5">
    <source>
        <dbReference type="ARBA" id="ARBA00022741"/>
    </source>
</evidence>
<dbReference type="HAMAP" id="MF_00121">
    <property type="entry name" value="GatB"/>
    <property type="match status" value="1"/>
</dbReference>
<dbReference type="GO" id="GO:0070681">
    <property type="term" value="P:glutaminyl-tRNAGln biosynthesis via transamidation"/>
    <property type="evidence" value="ECO:0007669"/>
    <property type="project" value="TreeGrafter"/>
</dbReference>
<dbReference type="FunFam" id="1.10.10.410:FF:000001">
    <property type="entry name" value="Aspartyl/glutamyl-tRNA(Asn/Gln) amidotransferase subunit B"/>
    <property type="match status" value="1"/>
</dbReference>
<dbReference type="Pfam" id="PF02934">
    <property type="entry name" value="GatB_N"/>
    <property type="match status" value="1"/>
</dbReference>
<sequence>MVIGLEVHIQLSTKSKLFSTSATKYVQHQNTQAAFLDLGLPGTLPVVNKEAIRKAVIFGLAVDAKISKDSFFARKNYFYPDLPKGYQISQSTNPIVQEGKIEIETSNGIKNIRIERAHLEEDAGKSVHGYIAGETGLDYNRAGKPLLEIVTYPDFRSAEEVVAYLKKLHQLVKHLGICDGNMQEGSFRCDVNLSIRPHGQVEFGTRAELKNINSFRFIDKAIECEYVRQVAVLGSGGEVVQETRLYDADANETRSMRSKQDAFDYRYFPDPDLLPLMVTDEYIESIKKQMPLKLEEREAMYREHLADQEVEFLLSNLEIADYYDQIAVGIGHKPAYNWITVDLISTLNKAEKEFSVDVIPAEILLEIIANVQKNVISQANAKKVIAEYIDSAASVESIIEKLGLKQISDEGAIRELVQGIIAANPQQASDFKAGKTKLMSFFVGQTMKASKGKANPKQVNQIVQEELNKLGKYNEYK</sequence>
<dbReference type="InterPro" id="IPR004413">
    <property type="entry name" value="GatB"/>
</dbReference>
<dbReference type="GO" id="GO:0006412">
    <property type="term" value="P:translation"/>
    <property type="evidence" value="ECO:0007669"/>
    <property type="project" value="UniProtKB-UniRule"/>
</dbReference>
<keyword evidence="4 11" id="KW-0436">Ligase</keyword>
<dbReference type="NCBIfam" id="NF004012">
    <property type="entry name" value="PRK05477.1-2"/>
    <property type="match status" value="1"/>
</dbReference>
<comment type="function">
    <text evidence="8 11">Allows the formation of correctly charged Asn-tRNA(Asn) or Gln-tRNA(Gln) through the transamidation of misacylated Asp-tRNA(Asn) or Glu-tRNA(Gln) in organisms which lack either or both of asparaginyl-tRNA or glutaminyl-tRNA synthetases. The reaction takes place in the presence of glutamine and ATP through an activated phospho-Asp-tRNA(Asn) or phospho-Glu-tRNA(Gln).</text>
</comment>
<dbReference type="SUPFAM" id="SSF55931">
    <property type="entry name" value="Glutamine synthetase/guanido kinase"/>
    <property type="match status" value="1"/>
</dbReference>
<reference evidence="13 14" key="1">
    <citation type="journal article" date="2016" name="Int. J. Syst. Evol. Microbiol.">
        <title>Reclassification of Wolbachia persica as Francisella persica comb. nov. and emended description of the family Francisellaceae.</title>
        <authorList>
            <person name="Larson M.A."/>
            <person name="Nalbantoglu U."/>
            <person name="Sayood K."/>
            <person name="Zentz E.B."/>
            <person name="Cer R.Z."/>
            <person name="Iwen P.C."/>
            <person name="Francesconi S.C."/>
            <person name="Bishop-Lilly K.A."/>
            <person name="Mokashi V.P."/>
            <person name="Sjostedt A."/>
            <person name="Hinrichs S.H."/>
        </authorList>
    </citation>
    <scope>NUCLEOTIDE SEQUENCE [LARGE SCALE GENOMIC DNA]</scope>
    <source>
        <strain evidence="13 14">FSC845</strain>
    </source>
</reference>
<dbReference type="InterPro" id="IPR017959">
    <property type="entry name" value="Asn/Gln-tRNA_amidoTrfase_suB/E"/>
</dbReference>
<evidence type="ECO:0000313" key="14">
    <source>
        <dbReference type="Proteomes" id="UP000242800"/>
    </source>
</evidence>
<feature type="domain" description="Asn/Gln amidotransferase" evidence="12">
    <location>
        <begin position="321"/>
        <end position="467"/>
    </location>
</feature>
<keyword evidence="6 11" id="KW-0067">ATP-binding</keyword>
<evidence type="ECO:0000256" key="1">
    <source>
        <dbReference type="ARBA" id="ARBA00005306"/>
    </source>
</evidence>
<dbReference type="InterPro" id="IPR017958">
    <property type="entry name" value="Gln-tRNA_amidoTrfase_suB_CS"/>
</dbReference>
<proteinExistence type="inferred from homology"/>
<evidence type="ECO:0000256" key="7">
    <source>
        <dbReference type="ARBA" id="ARBA00022917"/>
    </source>
</evidence>
<dbReference type="InterPro" id="IPR006075">
    <property type="entry name" value="Asn/Gln-tRNA_Trfase_suB/E_cat"/>
</dbReference>
<dbReference type="InterPro" id="IPR014746">
    <property type="entry name" value="Gln_synth/guanido_kin_cat_dom"/>
</dbReference>
<name>A0AAC8VED8_9GAMM</name>
<keyword evidence="7 11" id="KW-0648">Protein biosynthesis</keyword>
<dbReference type="AlphaFoldDB" id="A0AAC8VED8"/>
<dbReference type="GO" id="GO:0050567">
    <property type="term" value="F:glutaminyl-tRNA synthase (glutamine-hydrolyzing) activity"/>
    <property type="evidence" value="ECO:0007669"/>
    <property type="project" value="UniProtKB-UniRule"/>
</dbReference>
<dbReference type="SMART" id="SM00845">
    <property type="entry name" value="GatB_Yqey"/>
    <property type="match status" value="1"/>
</dbReference>
<evidence type="ECO:0000313" key="13">
    <source>
        <dbReference type="EMBL" id="ALB02303.1"/>
    </source>
</evidence>
<dbReference type="SUPFAM" id="SSF89095">
    <property type="entry name" value="GatB/YqeY motif"/>
    <property type="match status" value="1"/>
</dbReference>
<comment type="similarity">
    <text evidence="1 11">Belongs to the GatB/GatE family. GatB subfamily.</text>
</comment>
<comment type="subunit">
    <text evidence="2 11">Heterotrimer of A, B and C subunits.</text>
</comment>
<dbReference type="GO" id="GO:0005524">
    <property type="term" value="F:ATP binding"/>
    <property type="evidence" value="ECO:0007669"/>
    <property type="project" value="UniProtKB-KW"/>
</dbReference>
<evidence type="ECO:0000256" key="9">
    <source>
        <dbReference type="ARBA" id="ARBA00047380"/>
    </source>
</evidence>
<evidence type="ECO:0000256" key="8">
    <source>
        <dbReference type="ARBA" id="ARBA00024799"/>
    </source>
</evidence>
<dbReference type="Proteomes" id="UP000242800">
    <property type="component" value="Chromosome"/>
</dbReference>
<dbReference type="EC" id="6.3.5.-" evidence="11"/>
<dbReference type="Gene3D" id="1.10.10.410">
    <property type="match status" value="1"/>
</dbReference>
<keyword evidence="14" id="KW-1185">Reference proteome</keyword>
<accession>A0AAC8VED8</accession>
<dbReference type="Pfam" id="PF02637">
    <property type="entry name" value="GatB_Yqey"/>
    <property type="match status" value="1"/>
</dbReference>
<dbReference type="InterPro" id="IPR023168">
    <property type="entry name" value="GatB_Yqey_C_2"/>
</dbReference>
<evidence type="ECO:0000256" key="6">
    <source>
        <dbReference type="ARBA" id="ARBA00022840"/>
    </source>
</evidence>
<evidence type="ECO:0000256" key="4">
    <source>
        <dbReference type="ARBA" id="ARBA00022598"/>
    </source>
</evidence>
<evidence type="ECO:0000256" key="10">
    <source>
        <dbReference type="ARBA" id="ARBA00047913"/>
    </source>
</evidence>
<comment type="catalytic activity">
    <reaction evidence="9 11">
        <text>L-aspartyl-tRNA(Asn) + L-glutamine + ATP + H2O = L-asparaginyl-tRNA(Asn) + L-glutamate + ADP + phosphate + 2 H(+)</text>
        <dbReference type="Rhea" id="RHEA:14513"/>
        <dbReference type="Rhea" id="RHEA-COMP:9674"/>
        <dbReference type="Rhea" id="RHEA-COMP:9677"/>
        <dbReference type="ChEBI" id="CHEBI:15377"/>
        <dbReference type="ChEBI" id="CHEBI:15378"/>
        <dbReference type="ChEBI" id="CHEBI:29985"/>
        <dbReference type="ChEBI" id="CHEBI:30616"/>
        <dbReference type="ChEBI" id="CHEBI:43474"/>
        <dbReference type="ChEBI" id="CHEBI:58359"/>
        <dbReference type="ChEBI" id="CHEBI:78515"/>
        <dbReference type="ChEBI" id="CHEBI:78516"/>
        <dbReference type="ChEBI" id="CHEBI:456216"/>
    </reaction>
</comment>
<dbReference type="KEGG" id="fper:ACH24_06470"/>
<dbReference type="NCBIfam" id="TIGR00133">
    <property type="entry name" value="gatB"/>
    <property type="match status" value="1"/>
</dbReference>
<protein>
    <recommendedName>
        <fullName evidence="3 11">Aspartyl/glutamyl-tRNA(Asn/Gln) amidotransferase subunit B</fullName>
        <shortName evidence="11">Asp/Glu-ADT subunit B</shortName>
        <ecNumber evidence="11">6.3.5.-</ecNumber>
    </recommendedName>
</protein>
<dbReference type="PANTHER" id="PTHR11659">
    <property type="entry name" value="GLUTAMYL-TRNA GLN AMIDOTRANSFERASE SUBUNIT B MITOCHONDRIAL AND PROKARYOTIC PET112-RELATED"/>
    <property type="match status" value="1"/>
</dbReference>
<evidence type="ECO:0000256" key="11">
    <source>
        <dbReference type="HAMAP-Rule" id="MF_00121"/>
    </source>
</evidence>
<dbReference type="EMBL" id="CP012505">
    <property type="protein sequence ID" value="ALB02303.1"/>
    <property type="molecule type" value="Genomic_DNA"/>
</dbReference>
<dbReference type="NCBIfam" id="NF004014">
    <property type="entry name" value="PRK05477.1-4"/>
    <property type="match status" value="1"/>
</dbReference>
<dbReference type="InterPro" id="IPR003789">
    <property type="entry name" value="Asn/Gln_tRNA_amidoTrase-B-like"/>
</dbReference>
<evidence type="ECO:0000259" key="12">
    <source>
        <dbReference type="SMART" id="SM00845"/>
    </source>
</evidence>